<comment type="caution">
    <text evidence="2">The sequence shown here is derived from an EMBL/GenBank/DDBJ whole genome shotgun (WGS) entry which is preliminary data.</text>
</comment>
<feature type="region of interest" description="Disordered" evidence="1">
    <location>
        <begin position="1"/>
        <end position="56"/>
    </location>
</feature>
<keyword evidence="3" id="KW-1185">Reference proteome</keyword>
<organism evidence="2 3">
    <name type="scientific">Lawsonibacter faecis</name>
    <dbReference type="NCBI Taxonomy" id="2763052"/>
    <lineage>
        <taxon>Bacteria</taxon>
        <taxon>Bacillati</taxon>
        <taxon>Bacillota</taxon>
        <taxon>Clostridia</taxon>
        <taxon>Eubacteriales</taxon>
        <taxon>Oscillospiraceae</taxon>
        <taxon>Lawsonibacter</taxon>
    </lineage>
</organism>
<evidence type="ECO:0000313" key="3">
    <source>
        <dbReference type="Proteomes" id="UP000607645"/>
    </source>
</evidence>
<sequence length="233" mass="25872">MELEAMDTEQAVQAETTAGAAEDLSAAWEAADQPPVREPQEEPEPAPAPAPAPEGLELKYMGEVRQVPREEAVTLAQKGMDYDRIRAERDELRGFRAQAAPALELMEGMARRSGMSTEAFLERCRETALPGGTQSGDWEERMRSEALDRDMRDFVSDYPDVKAEDIPKEVWEMVAGGKSLTGAYQLHRIRTLESRLAAGEQDRRSRRTAMGSMAQSAPGDSGDLISRWWNEGE</sequence>
<evidence type="ECO:0000256" key="1">
    <source>
        <dbReference type="SAM" id="MobiDB-lite"/>
    </source>
</evidence>
<reference evidence="2" key="1">
    <citation type="submission" date="2020-08" db="EMBL/GenBank/DDBJ databases">
        <title>Genome public.</title>
        <authorList>
            <person name="Liu C."/>
            <person name="Sun Q."/>
        </authorList>
    </citation>
    <scope>NUCLEOTIDE SEQUENCE</scope>
    <source>
        <strain evidence="2">NSJ-52</strain>
    </source>
</reference>
<dbReference type="EMBL" id="JACOPQ010000002">
    <property type="protein sequence ID" value="MBC5736245.1"/>
    <property type="molecule type" value="Genomic_DNA"/>
</dbReference>
<gene>
    <name evidence="2" type="ORF">H8S62_04375</name>
</gene>
<accession>A0A8J6JL77</accession>
<dbReference type="Proteomes" id="UP000607645">
    <property type="component" value="Unassembled WGS sequence"/>
</dbReference>
<dbReference type="RefSeq" id="WP_186918596.1">
    <property type="nucleotide sequence ID" value="NZ_JACOPQ010000002.1"/>
</dbReference>
<evidence type="ECO:0000313" key="2">
    <source>
        <dbReference type="EMBL" id="MBC5736245.1"/>
    </source>
</evidence>
<feature type="region of interest" description="Disordered" evidence="1">
    <location>
        <begin position="196"/>
        <end position="233"/>
    </location>
</feature>
<feature type="compositionally biased region" description="Low complexity" evidence="1">
    <location>
        <begin position="18"/>
        <end position="34"/>
    </location>
</feature>
<protein>
    <submittedName>
        <fullName evidence="2">Uncharacterized protein</fullName>
    </submittedName>
</protein>
<name>A0A8J6JL77_9FIRM</name>
<dbReference type="AlphaFoldDB" id="A0A8J6JL77"/>
<proteinExistence type="predicted"/>